<sequence length="161" mass="16936">MSRRSQHLCSPRSPQAFCSAVAGSGGLYLSPSKPVLPLSVLPEGSQALLRPRRPRPCVSATAPLPAPHLCVPDSHGRTNKSCRSSPQWHRARSSVSTPQAAPPTQAAAPIKCERALGPSDALSGSLRRPDQPPSGRSEWPPVLLGAPPRLGGRLSQQDPGL</sequence>
<evidence type="ECO:0000256" key="1">
    <source>
        <dbReference type="SAM" id="MobiDB-lite"/>
    </source>
</evidence>
<feature type="region of interest" description="Disordered" evidence="1">
    <location>
        <begin position="46"/>
        <end position="161"/>
    </location>
</feature>
<feature type="compositionally biased region" description="Low complexity" evidence="1">
    <location>
        <begin position="97"/>
        <end position="109"/>
    </location>
</feature>
<protein>
    <submittedName>
        <fullName evidence="2">Uncharacterized protein</fullName>
    </submittedName>
</protein>
<gene>
    <name evidence="2" type="ORF">NDU88_006496</name>
</gene>
<reference evidence="2" key="1">
    <citation type="journal article" date="2022" name="bioRxiv">
        <title>Sequencing and chromosome-scale assembly of the giantPleurodeles waltlgenome.</title>
        <authorList>
            <person name="Brown T."/>
            <person name="Elewa A."/>
            <person name="Iarovenko S."/>
            <person name="Subramanian E."/>
            <person name="Araus A.J."/>
            <person name="Petzold A."/>
            <person name="Susuki M."/>
            <person name="Suzuki K.-i.T."/>
            <person name="Hayashi T."/>
            <person name="Toyoda A."/>
            <person name="Oliveira C."/>
            <person name="Osipova E."/>
            <person name="Leigh N.D."/>
            <person name="Simon A."/>
            <person name="Yun M.H."/>
        </authorList>
    </citation>
    <scope>NUCLEOTIDE SEQUENCE</scope>
    <source>
        <strain evidence="2">20211129_DDA</strain>
        <tissue evidence="2">Liver</tissue>
    </source>
</reference>
<accession>A0AAV7TE55</accession>
<evidence type="ECO:0000313" key="3">
    <source>
        <dbReference type="Proteomes" id="UP001066276"/>
    </source>
</evidence>
<name>A0AAV7TE55_PLEWA</name>
<evidence type="ECO:0000313" key="2">
    <source>
        <dbReference type="EMBL" id="KAJ1174676.1"/>
    </source>
</evidence>
<organism evidence="2 3">
    <name type="scientific">Pleurodeles waltl</name>
    <name type="common">Iberian ribbed newt</name>
    <dbReference type="NCBI Taxonomy" id="8319"/>
    <lineage>
        <taxon>Eukaryota</taxon>
        <taxon>Metazoa</taxon>
        <taxon>Chordata</taxon>
        <taxon>Craniata</taxon>
        <taxon>Vertebrata</taxon>
        <taxon>Euteleostomi</taxon>
        <taxon>Amphibia</taxon>
        <taxon>Batrachia</taxon>
        <taxon>Caudata</taxon>
        <taxon>Salamandroidea</taxon>
        <taxon>Salamandridae</taxon>
        <taxon>Pleurodelinae</taxon>
        <taxon>Pleurodeles</taxon>
    </lineage>
</organism>
<feature type="compositionally biased region" description="Low complexity" evidence="1">
    <location>
        <begin position="140"/>
        <end position="154"/>
    </location>
</feature>
<keyword evidence="3" id="KW-1185">Reference proteome</keyword>
<dbReference type="Proteomes" id="UP001066276">
    <property type="component" value="Chromosome 4_1"/>
</dbReference>
<dbReference type="EMBL" id="JANPWB010000007">
    <property type="protein sequence ID" value="KAJ1174676.1"/>
    <property type="molecule type" value="Genomic_DNA"/>
</dbReference>
<comment type="caution">
    <text evidence="2">The sequence shown here is derived from an EMBL/GenBank/DDBJ whole genome shotgun (WGS) entry which is preliminary data.</text>
</comment>
<proteinExistence type="predicted"/>
<dbReference type="AlphaFoldDB" id="A0AAV7TE55"/>